<dbReference type="Pfam" id="PF00067">
    <property type="entry name" value="p450"/>
    <property type="match status" value="1"/>
</dbReference>
<dbReference type="GO" id="GO:0006707">
    <property type="term" value="P:cholesterol catabolic process"/>
    <property type="evidence" value="ECO:0007669"/>
    <property type="project" value="TreeGrafter"/>
</dbReference>
<gene>
    <name evidence="8" type="ORF">GCM10010185_30460</name>
</gene>
<dbReference type="InterPro" id="IPR017972">
    <property type="entry name" value="Cyt_P450_CS"/>
</dbReference>
<dbReference type="FunFam" id="1.10.630.10:FF:000018">
    <property type="entry name" value="Cytochrome P450 monooxygenase"/>
    <property type="match status" value="1"/>
</dbReference>
<keyword evidence="2 7" id="KW-0349">Heme</keyword>
<keyword evidence="4 7" id="KW-0560">Oxidoreductase</keyword>
<evidence type="ECO:0000256" key="3">
    <source>
        <dbReference type="ARBA" id="ARBA00022723"/>
    </source>
</evidence>
<evidence type="ECO:0000313" key="9">
    <source>
        <dbReference type="Proteomes" id="UP000639606"/>
    </source>
</evidence>
<dbReference type="InterPro" id="IPR001128">
    <property type="entry name" value="Cyt_P450"/>
</dbReference>
<reference evidence="8" key="2">
    <citation type="submission" date="2020-09" db="EMBL/GenBank/DDBJ databases">
        <authorList>
            <person name="Sun Q."/>
            <person name="Ohkuma M."/>
        </authorList>
    </citation>
    <scope>NUCLEOTIDE SEQUENCE</scope>
    <source>
        <strain evidence="8">JCM 3313</strain>
    </source>
</reference>
<dbReference type="EMBL" id="BMRG01000004">
    <property type="protein sequence ID" value="GGP55800.1"/>
    <property type="molecule type" value="Genomic_DNA"/>
</dbReference>
<dbReference type="PANTHER" id="PTHR46696:SF4">
    <property type="entry name" value="BIOTIN BIOSYNTHESIS CYTOCHROME P450"/>
    <property type="match status" value="1"/>
</dbReference>
<evidence type="ECO:0000256" key="2">
    <source>
        <dbReference type="ARBA" id="ARBA00022617"/>
    </source>
</evidence>
<dbReference type="GO" id="GO:0005506">
    <property type="term" value="F:iron ion binding"/>
    <property type="evidence" value="ECO:0007669"/>
    <property type="project" value="InterPro"/>
</dbReference>
<keyword evidence="3 7" id="KW-0479">Metal-binding</keyword>
<dbReference type="PANTHER" id="PTHR46696">
    <property type="entry name" value="P450, PUTATIVE (EUROFUNG)-RELATED"/>
    <property type="match status" value="1"/>
</dbReference>
<evidence type="ECO:0000256" key="5">
    <source>
        <dbReference type="ARBA" id="ARBA00023004"/>
    </source>
</evidence>
<dbReference type="GO" id="GO:0036199">
    <property type="term" value="F:cholest-4-en-3-one 26-monooxygenase activity"/>
    <property type="evidence" value="ECO:0007669"/>
    <property type="project" value="TreeGrafter"/>
</dbReference>
<dbReference type="RefSeq" id="WP_189223849.1">
    <property type="nucleotide sequence ID" value="NZ_BMRG01000004.1"/>
</dbReference>
<comment type="similarity">
    <text evidence="1 7">Belongs to the cytochrome P450 family.</text>
</comment>
<dbReference type="GO" id="GO:0020037">
    <property type="term" value="F:heme binding"/>
    <property type="evidence" value="ECO:0007669"/>
    <property type="project" value="InterPro"/>
</dbReference>
<dbReference type="PRINTS" id="PR00359">
    <property type="entry name" value="BP450"/>
</dbReference>
<keyword evidence="9" id="KW-1185">Reference proteome</keyword>
<dbReference type="Gene3D" id="1.10.630.10">
    <property type="entry name" value="Cytochrome P450"/>
    <property type="match status" value="1"/>
</dbReference>
<dbReference type="Proteomes" id="UP000639606">
    <property type="component" value="Unassembled WGS sequence"/>
</dbReference>
<protein>
    <submittedName>
        <fullName evidence="8">Cytochrome P450</fullName>
    </submittedName>
</protein>
<proteinExistence type="inferred from homology"/>
<accession>A0A918ALT8</accession>
<evidence type="ECO:0000256" key="7">
    <source>
        <dbReference type="RuleBase" id="RU000461"/>
    </source>
</evidence>
<dbReference type="PROSITE" id="PS00086">
    <property type="entry name" value="CYTOCHROME_P450"/>
    <property type="match status" value="1"/>
</dbReference>
<evidence type="ECO:0000256" key="4">
    <source>
        <dbReference type="ARBA" id="ARBA00023002"/>
    </source>
</evidence>
<dbReference type="InterPro" id="IPR036396">
    <property type="entry name" value="Cyt_P450_sf"/>
</dbReference>
<dbReference type="SUPFAM" id="SSF48264">
    <property type="entry name" value="Cytochrome P450"/>
    <property type="match status" value="1"/>
</dbReference>
<name>A0A918ALT8_9PSEU</name>
<keyword evidence="5 7" id="KW-0408">Iron</keyword>
<evidence type="ECO:0000256" key="6">
    <source>
        <dbReference type="ARBA" id="ARBA00023033"/>
    </source>
</evidence>
<comment type="caution">
    <text evidence="8">The sequence shown here is derived from an EMBL/GenBank/DDBJ whole genome shotgun (WGS) entry which is preliminary data.</text>
</comment>
<organism evidence="8 9">
    <name type="scientific">Saccharothrix coeruleofusca</name>
    <dbReference type="NCBI Taxonomy" id="33919"/>
    <lineage>
        <taxon>Bacteria</taxon>
        <taxon>Bacillati</taxon>
        <taxon>Actinomycetota</taxon>
        <taxon>Actinomycetes</taxon>
        <taxon>Pseudonocardiales</taxon>
        <taxon>Pseudonocardiaceae</taxon>
        <taxon>Saccharothrix</taxon>
    </lineage>
</organism>
<sequence length="389" mass="42932">MLLDQHDITSPEFWARQDAHALVDEIRREGTVQRHETPDDGPVWSVLAHREALAVLGDPVAFSSQRGSLLGSGRRPPAGAGKMMALTDPPRHRAYRESVAPFFSTSGAAALEQHVVHLTRRVLRELPEGEDIDFVHEIGAVVPLLVMCELMGVPAEDRDDVVAMCDEAFLGDTALRRQKAHQKLLPYLFSLVTRKRREPGRDVASALAGDLDVEEAVLNCDNIIVGGVQTVRHTAAMAMLALTQHPDAWQTLRAGADMGVAVEELLRWTSVGLQVLRSATRDVELAGCHIRAGDAVVVWTPAANRDPAVFQRPHHLDLRRSPNRHVAFGWGAHYCIGAPLARIELRALFTALATTLESVEVVRSPVHNRSIINFGLDRFTVRLRRKVRG</sequence>
<dbReference type="AlphaFoldDB" id="A0A918ALT8"/>
<evidence type="ECO:0000256" key="1">
    <source>
        <dbReference type="ARBA" id="ARBA00010617"/>
    </source>
</evidence>
<dbReference type="InterPro" id="IPR002397">
    <property type="entry name" value="Cyt_P450_B"/>
</dbReference>
<evidence type="ECO:0000313" key="8">
    <source>
        <dbReference type="EMBL" id="GGP55800.1"/>
    </source>
</evidence>
<keyword evidence="6 7" id="KW-0503">Monooxygenase</keyword>
<dbReference type="GO" id="GO:0008395">
    <property type="term" value="F:steroid hydroxylase activity"/>
    <property type="evidence" value="ECO:0007669"/>
    <property type="project" value="TreeGrafter"/>
</dbReference>
<reference evidence="8" key="1">
    <citation type="journal article" date="2014" name="Int. J. Syst. Evol. Microbiol.">
        <title>Complete genome sequence of Corynebacterium casei LMG S-19264T (=DSM 44701T), isolated from a smear-ripened cheese.</title>
        <authorList>
            <consortium name="US DOE Joint Genome Institute (JGI-PGF)"/>
            <person name="Walter F."/>
            <person name="Albersmeier A."/>
            <person name="Kalinowski J."/>
            <person name="Ruckert C."/>
        </authorList>
    </citation>
    <scope>NUCLEOTIDE SEQUENCE</scope>
    <source>
        <strain evidence="8">JCM 3313</strain>
    </source>
</reference>